<evidence type="ECO:0000313" key="3">
    <source>
        <dbReference type="Proteomes" id="UP000054383"/>
    </source>
</evidence>
<evidence type="ECO:0000256" key="1">
    <source>
        <dbReference type="SAM" id="MobiDB-lite"/>
    </source>
</evidence>
<dbReference type="AlphaFoldDB" id="A0A0U1LX44"/>
<feature type="compositionally biased region" description="Polar residues" evidence="1">
    <location>
        <begin position="1"/>
        <end position="11"/>
    </location>
</feature>
<dbReference type="OrthoDB" id="5431248at2759"/>
<accession>A0A0U1LX44</accession>
<proteinExistence type="predicted"/>
<organism evidence="2 3">
    <name type="scientific">Talaromyces islandicus</name>
    <name type="common">Penicillium islandicum</name>
    <dbReference type="NCBI Taxonomy" id="28573"/>
    <lineage>
        <taxon>Eukaryota</taxon>
        <taxon>Fungi</taxon>
        <taxon>Dikarya</taxon>
        <taxon>Ascomycota</taxon>
        <taxon>Pezizomycotina</taxon>
        <taxon>Eurotiomycetes</taxon>
        <taxon>Eurotiomycetidae</taxon>
        <taxon>Eurotiales</taxon>
        <taxon>Trichocomaceae</taxon>
        <taxon>Talaromyces</taxon>
        <taxon>Talaromyces sect. Islandici</taxon>
    </lineage>
</organism>
<evidence type="ECO:0000313" key="2">
    <source>
        <dbReference type="EMBL" id="CRG87845.1"/>
    </source>
</evidence>
<reference evidence="2 3" key="1">
    <citation type="submission" date="2015-04" db="EMBL/GenBank/DDBJ databases">
        <authorList>
            <person name="Syromyatnikov M.Y."/>
            <person name="Popov V.N."/>
        </authorList>
    </citation>
    <scope>NUCLEOTIDE SEQUENCE [LARGE SCALE GENOMIC DNA]</scope>
    <source>
        <strain evidence="2">WF-38-12</strain>
    </source>
</reference>
<feature type="region of interest" description="Disordered" evidence="1">
    <location>
        <begin position="61"/>
        <end position="86"/>
    </location>
</feature>
<protein>
    <submittedName>
        <fullName evidence="2">Uncharacterized protein</fullName>
    </submittedName>
</protein>
<keyword evidence="3" id="KW-1185">Reference proteome</keyword>
<feature type="region of interest" description="Disordered" evidence="1">
    <location>
        <begin position="1"/>
        <end position="37"/>
    </location>
</feature>
<feature type="compositionally biased region" description="Basic and acidic residues" evidence="1">
    <location>
        <begin position="64"/>
        <end position="84"/>
    </location>
</feature>
<dbReference type="Proteomes" id="UP000054383">
    <property type="component" value="Unassembled WGS sequence"/>
</dbReference>
<sequence length="125" mass="13882">MFEVDSTMTDKTNTKDHPNDVLDDNASEASTLVPGNRDEYHQKQVEATAFAGLKWGVTPKKLHDKNPIPDPDHPVHKIPAEKQEKMRKKGINPVLYAEMNQHKLNGKGGLWLKVSQTAMGGGVIK</sequence>
<dbReference type="EMBL" id="CVMT01000003">
    <property type="protein sequence ID" value="CRG87845.1"/>
    <property type="molecule type" value="Genomic_DNA"/>
</dbReference>
<gene>
    <name evidence="2" type="ORF">PISL3812_04866</name>
</gene>
<name>A0A0U1LX44_TALIS</name>